<feature type="transmembrane region" description="Helical" evidence="1">
    <location>
        <begin position="41"/>
        <end position="63"/>
    </location>
</feature>
<dbReference type="OrthoDB" id="7062363at2"/>
<protein>
    <submittedName>
        <fullName evidence="2">DUF2798 domain-containing protein</fullName>
    </submittedName>
</protein>
<feature type="transmembrane region" description="Helical" evidence="1">
    <location>
        <begin position="84"/>
        <end position="109"/>
    </location>
</feature>
<organism evidence="2 3">
    <name type="scientific">Streptococcus hillyeri</name>
    <dbReference type="NCBI Taxonomy" id="2282420"/>
    <lineage>
        <taxon>Bacteria</taxon>
        <taxon>Bacillati</taxon>
        <taxon>Bacillota</taxon>
        <taxon>Bacilli</taxon>
        <taxon>Lactobacillales</taxon>
        <taxon>Streptococcaceae</taxon>
        <taxon>Streptococcus</taxon>
    </lineage>
</organism>
<evidence type="ECO:0000256" key="1">
    <source>
        <dbReference type="SAM" id="Phobius"/>
    </source>
</evidence>
<keyword evidence="1" id="KW-0812">Transmembrane</keyword>
<evidence type="ECO:0000313" key="3">
    <source>
        <dbReference type="Proteomes" id="UP000279194"/>
    </source>
</evidence>
<keyword evidence="1" id="KW-0472">Membrane</keyword>
<sequence>MPRNFKEAMLFTVMMCGIMVFGMSIWNLYMNTGSVHWGHVFAGYLPGFAVAFLLDVILVGPIAKKIAFTMLHHIGHHEKRWVKIVAISGTMALFMVTFMSLYGLIFNLIIGQGLPWSVITLGAYGKAWLTNFVAAIPLNFLIAGPISRFILGRLQKPFPGEDKVEDFDNDDELPEII</sequence>
<dbReference type="EMBL" id="RCVM01000002">
    <property type="protein sequence ID" value="RLY04725.1"/>
    <property type="molecule type" value="Genomic_DNA"/>
</dbReference>
<accession>A0A3L9DUL8</accession>
<dbReference type="Pfam" id="PF11391">
    <property type="entry name" value="DUF2798"/>
    <property type="match status" value="2"/>
</dbReference>
<proteinExistence type="predicted"/>
<reference evidence="2 3" key="1">
    <citation type="submission" date="2018-10" db="EMBL/GenBank/DDBJ databases">
        <title>Streptococcus hillyeri sp. nov., isolated from equine tracheal sample.</title>
        <authorList>
            <person name="Macfadyen A.C."/>
            <person name="Waller A."/>
            <person name="Paterson G.K."/>
        </authorList>
    </citation>
    <scope>NUCLEOTIDE SEQUENCE [LARGE SCALE GENOMIC DNA]</scope>
    <source>
        <strain evidence="2 3">28462</strain>
    </source>
</reference>
<name>A0A3L9DUL8_9STRE</name>
<feature type="transmembrane region" description="Helical" evidence="1">
    <location>
        <begin position="129"/>
        <end position="151"/>
    </location>
</feature>
<comment type="caution">
    <text evidence="2">The sequence shown here is derived from an EMBL/GenBank/DDBJ whole genome shotgun (WGS) entry which is preliminary data.</text>
</comment>
<dbReference type="Proteomes" id="UP000279194">
    <property type="component" value="Unassembled WGS sequence"/>
</dbReference>
<gene>
    <name evidence="2" type="ORF">EAF07_01675</name>
</gene>
<evidence type="ECO:0000313" key="2">
    <source>
        <dbReference type="EMBL" id="RLY04725.1"/>
    </source>
</evidence>
<keyword evidence="3" id="KW-1185">Reference proteome</keyword>
<keyword evidence="1" id="KW-1133">Transmembrane helix</keyword>
<dbReference type="AlphaFoldDB" id="A0A3L9DUL8"/>
<feature type="transmembrane region" description="Helical" evidence="1">
    <location>
        <begin position="9"/>
        <end position="29"/>
    </location>
</feature>
<dbReference type="RefSeq" id="WP_121834567.1">
    <property type="nucleotide sequence ID" value="NZ_CP163513.1"/>
</dbReference>
<dbReference type="InterPro" id="IPR021529">
    <property type="entry name" value="DUF2798"/>
</dbReference>